<reference evidence="1 2" key="1">
    <citation type="journal article" date="2010" name="J. Bacteriol.">
        <title>Genome sequence of the milbemycin-producing bacterium Streptomyces bingchenggensis.</title>
        <authorList>
            <person name="Wang X.J."/>
            <person name="Yan Y.J."/>
            <person name="Zhang B."/>
            <person name="An J."/>
            <person name="Wang J.J."/>
            <person name="Tian J."/>
            <person name="Jiang L."/>
            <person name="Chen Y.H."/>
            <person name="Huang S.X."/>
            <person name="Yin M."/>
            <person name="Zhang J."/>
            <person name="Gao A.L."/>
            <person name="Liu C.X."/>
            <person name="Zhu Z.X."/>
            <person name="Xiang W.S."/>
        </authorList>
    </citation>
    <scope>NUCLEOTIDE SEQUENCE [LARGE SCALE GENOMIC DNA]</scope>
    <source>
        <strain evidence="1 2">BCW-1</strain>
    </source>
</reference>
<name>D7CCZ2_STRBB</name>
<proteinExistence type="predicted"/>
<dbReference type="EMBL" id="CP002047">
    <property type="protein sequence ID" value="ADI10839.1"/>
    <property type="molecule type" value="Genomic_DNA"/>
</dbReference>
<evidence type="ECO:0000313" key="1">
    <source>
        <dbReference type="EMBL" id="ADI10839.1"/>
    </source>
</evidence>
<evidence type="ECO:0000313" key="2">
    <source>
        <dbReference type="Proteomes" id="UP000000377"/>
    </source>
</evidence>
<protein>
    <submittedName>
        <fullName evidence="1">Uncharacterized protein</fullName>
    </submittedName>
</protein>
<accession>D7CCZ2</accession>
<gene>
    <name evidence="1" type="ordered locus">SBI_07719</name>
</gene>
<sequence length="39" mass="4146">MKVAHRAGAVLMTAVGSSLSRRNMRLCGDAATSRQSELI</sequence>
<keyword evidence="2" id="KW-1185">Reference proteome</keyword>
<dbReference type="KEGG" id="sbh:SBI_07719"/>
<dbReference type="Proteomes" id="UP000000377">
    <property type="component" value="Chromosome"/>
</dbReference>
<organism evidence="1 2">
    <name type="scientific">Streptomyces bingchenggensis (strain BCW-1)</name>
    <dbReference type="NCBI Taxonomy" id="749414"/>
    <lineage>
        <taxon>Bacteria</taxon>
        <taxon>Bacillati</taxon>
        <taxon>Actinomycetota</taxon>
        <taxon>Actinomycetes</taxon>
        <taxon>Kitasatosporales</taxon>
        <taxon>Streptomycetaceae</taxon>
        <taxon>Streptomyces</taxon>
    </lineage>
</organism>
<dbReference type="AlphaFoldDB" id="D7CCZ2"/>
<dbReference type="HOGENOM" id="CLU_3317457_0_0_11"/>